<dbReference type="STRING" id="294746.A5DLP8"/>
<keyword evidence="2" id="KW-1185">Reference proteome</keyword>
<organism evidence="1 2">
    <name type="scientific">Meyerozyma guilliermondii (strain ATCC 6260 / CBS 566 / DSM 6381 / JCM 1539 / NBRC 10279 / NRRL Y-324)</name>
    <name type="common">Yeast</name>
    <name type="synonym">Candida guilliermondii</name>
    <dbReference type="NCBI Taxonomy" id="294746"/>
    <lineage>
        <taxon>Eukaryota</taxon>
        <taxon>Fungi</taxon>
        <taxon>Dikarya</taxon>
        <taxon>Ascomycota</taxon>
        <taxon>Saccharomycotina</taxon>
        <taxon>Pichiomycetes</taxon>
        <taxon>Debaryomycetaceae</taxon>
        <taxon>Meyerozyma</taxon>
    </lineage>
</organism>
<name>A5DLP8_PICGU</name>
<dbReference type="Proteomes" id="UP000001997">
    <property type="component" value="Unassembled WGS sequence"/>
</dbReference>
<dbReference type="AlphaFoldDB" id="A5DLP8"/>
<evidence type="ECO:0000313" key="2">
    <source>
        <dbReference type="Proteomes" id="UP000001997"/>
    </source>
</evidence>
<dbReference type="OrthoDB" id="4194747at2759"/>
<dbReference type="VEuPathDB" id="FungiDB:PGUG_04199"/>
<dbReference type="KEGG" id="pgu:PGUG_04199"/>
<reference evidence="1 2" key="1">
    <citation type="journal article" date="2009" name="Nature">
        <title>Evolution of pathogenicity and sexual reproduction in eight Candida genomes.</title>
        <authorList>
            <person name="Butler G."/>
            <person name="Rasmussen M.D."/>
            <person name="Lin M.F."/>
            <person name="Santos M.A."/>
            <person name="Sakthikumar S."/>
            <person name="Munro C.A."/>
            <person name="Rheinbay E."/>
            <person name="Grabherr M."/>
            <person name="Forche A."/>
            <person name="Reedy J.L."/>
            <person name="Agrafioti I."/>
            <person name="Arnaud M.B."/>
            <person name="Bates S."/>
            <person name="Brown A.J."/>
            <person name="Brunke S."/>
            <person name="Costanzo M.C."/>
            <person name="Fitzpatrick D.A."/>
            <person name="de Groot P.W."/>
            <person name="Harris D."/>
            <person name="Hoyer L.L."/>
            <person name="Hube B."/>
            <person name="Klis F.M."/>
            <person name="Kodira C."/>
            <person name="Lennard N."/>
            <person name="Logue M.E."/>
            <person name="Martin R."/>
            <person name="Neiman A.M."/>
            <person name="Nikolaou E."/>
            <person name="Quail M.A."/>
            <person name="Quinn J."/>
            <person name="Santos M.C."/>
            <person name="Schmitzberger F.F."/>
            <person name="Sherlock G."/>
            <person name="Shah P."/>
            <person name="Silverstein K.A."/>
            <person name="Skrzypek M.S."/>
            <person name="Soll D."/>
            <person name="Staggs R."/>
            <person name="Stansfield I."/>
            <person name="Stumpf M.P."/>
            <person name="Sudbery P.E."/>
            <person name="Srikantha T."/>
            <person name="Zeng Q."/>
            <person name="Berman J."/>
            <person name="Berriman M."/>
            <person name="Heitman J."/>
            <person name="Gow N.A."/>
            <person name="Lorenz M.C."/>
            <person name="Birren B.W."/>
            <person name="Kellis M."/>
            <person name="Cuomo C.A."/>
        </authorList>
    </citation>
    <scope>NUCLEOTIDE SEQUENCE [LARGE SCALE GENOMIC DNA]</scope>
    <source>
        <strain evidence="2">ATCC 6260 / CBS 566 / DSM 6381 / JCM 1539 / NBRC 10279 / NRRL Y-324</strain>
    </source>
</reference>
<dbReference type="RefSeq" id="XP_001483470.2">
    <property type="nucleotide sequence ID" value="XM_001483420.1"/>
</dbReference>
<accession>A5DLP8</accession>
<dbReference type="GeneID" id="5125613"/>
<dbReference type="InParanoid" id="A5DLP8"/>
<dbReference type="HOGENOM" id="CLU_1409279_0_0_1"/>
<dbReference type="Pfam" id="PF20206">
    <property type="entry name" value="Tra1_ring"/>
    <property type="match status" value="1"/>
</dbReference>
<dbReference type="eggNOG" id="KOG0889">
    <property type="taxonomic scope" value="Eukaryota"/>
</dbReference>
<evidence type="ECO:0000313" key="1">
    <source>
        <dbReference type="EMBL" id="EDK40101.2"/>
    </source>
</evidence>
<gene>
    <name evidence="1" type="ORF">PGUG_04199</name>
</gene>
<dbReference type="InterPro" id="IPR046805">
    <property type="entry name" value="Tra1_ring"/>
</dbReference>
<proteinExistence type="predicted"/>
<protein>
    <submittedName>
        <fullName evidence="1">Uncharacterized protein</fullName>
    </submittedName>
</protein>
<sequence length="193" mass="21927">MAEDLGDMPSVAAGVTLSWTLANYRPSTLDSLLPSIMRTFSKLCKDHITITHQGSQNSSRENANFEYEAKMTTKLLEKILQLSSMRISGLGDQRRIFLSLLAQLIERSLDKETLEKIIKIVKGWVFSKTDLFPTTKEKAAILAKMMVFEIRGEPTLSKEFYQIIVDIFEDDTFSCTDLTVRMEQPFLVGTRYG</sequence>
<dbReference type="EMBL" id="CH408159">
    <property type="protein sequence ID" value="EDK40101.2"/>
    <property type="molecule type" value="Genomic_DNA"/>
</dbReference>